<dbReference type="OrthoDB" id="21979at2"/>
<dbReference type="PANTHER" id="PTHR34989">
    <property type="entry name" value="PROTEIN HDED"/>
    <property type="match status" value="1"/>
</dbReference>
<evidence type="ECO:0000313" key="3">
    <source>
        <dbReference type="Proteomes" id="UP000193978"/>
    </source>
</evidence>
<keyword evidence="1" id="KW-0472">Membrane</keyword>
<gene>
    <name evidence="2" type="ORF">B1812_21035</name>
</gene>
<dbReference type="RefSeq" id="WP_085773302.1">
    <property type="nucleotide sequence ID" value="NZ_AP027149.1"/>
</dbReference>
<dbReference type="GO" id="GO:0005886">
    <property type="term" value="C:plasma membrane"/>
    <property type="evidence" value="ECO:0007669"/>
    <property type="project" value="TreeGrafter"/>
</dbReference>
<dbReference type="Proteomes" id="UP000193978">
    <property type="component" value="Chromosome"/>
</dbReference>
<evidence type="ECO:0000313" key="2">
    <source>
        <dbReference type="EMBL" id="ARN83148.1"/>
    </source>
</evidence>
<feature type="transmembrane region" description="Helical" evidence="1">
    <location>
        <begin position="79"/>
        <end position="99"/>
    </location>
</feature>
<dbReference type="InterPro" id="IPR005325">
    <property type="entry name" value="DUF308_memb"/>
</dbReference>
<dbReference type="InterPro" id="IPR052712">
    <property type="entry name" value="Acid_resist_chaperone_HdeD"/>
</dbReference>
<feature type="transmembrane region" description="Helical" evidence="1">
    <location>
        <begin position="137"/>
        <end position="158"/>
    </location>
</feature>
<feature type="transmembrane region" description="Helical" evidence="1">
    <location>
        <begin position="24"/>
        <end position="44"/>
    </location>
</feature>
<reference evidence="2 3" key="1">
    <citation type="submission" date="2017-02" db="EMBL/GenBank/DDBJ databases">
        <authorList>
            <person name="Peterson S.W."/>
        </authorList>
    </citation>
    <scope>NUCLEOTIDE SEQUENCE [LARGE SCALE GENOMIC DNA]</scope>
    <source>
        <strain evidence="2 3">S285</strain>
    </source>
</reference>
<feature type="transmembrane region" description="Helical" evidence="1">
    <location>
        <begin position="105"/>
        <end position="125"/>
    </location>
</feature>
<dbReference type="AlphaFoldDB" id="A0A1W6MZZ5"/>
<keyword evidence="1" id="KW-0812">Transmembrane</keyword>
<dbReference type="KEGG" id="mbry:B1812_21035"/>
<name>A0A1W6MZZ5_9HYPH</name>
<sequence length="197" mass="20535">MSLNETLDQRQLEQKAASAIHDQWGFYLTEGIILLVLGLLAILIPPVATLSATIVIGAVFFASGVAGLISTFSGHRAPGFWWSLISAVLGIVVGLMLLVQPIAGAVSLTLVLIAFFIAEGVFSIFFGVDHRRHVSTWGWMVASGVVDLVLAVILLAGLPGDAAWALGLLVGINLIFGGAALAAIALRLRTSASLPPA</sequence>
<dbReference type="EMBL" id="CP019948">
    <property type="protein sequence ID" value="ARN83148.1"/>
    <property type="molecule type" value="Genomic_DNA"/>
</dbReference>
<dbReference type="PANTHER" id="PTHR34989:SF1">
    <property type="entry name" value="PROTEIN HDED"/>
    <property type="match status" value="1"/>
</dbReference>
<organism evidence="2 3">
    <name type="scientific">Methylocystis bryophila</name>
    <dbReference type="NCBI Taxonomy" id="655015"/>
    <lineage>
        <taxon>Bacteria</taxon>
        <taxon>Pseudomonadati</taxon>
        <taxon>Pseudomonadota</taxon>
        <taxon>Alphaproteobacteria</taxon>
        <taxon>Hyphomicrobiales</taxon>
        <taxon>Methylocystaceae</taxon>
        <taxon>Methylocystis</taxon>
    </lineage>
</organism>
<proteinExistence type="predicted"/>
<dbReference type="STRING" id="655015.B1812_21035"/>
<keyword evidence="3" id="KW-1185">Reference proteome</keyword>
<feature type="transmembrane region" description="Helical" evidence="1">
    <location>
        <begin position="164"/>
        <end position="186"/>
    </location>
</feature>
<keyword evidence="1" id="KW-1133">Transmembrane helix</keyword>
<evidence type="ECO:0008006" key="4">
    <source>
        <dbReference type="Google" id="ProtNLM"/>
    </source>
</evidence>
<accession>A0A1W6MZZ5</accession>
<dbReference type="Pfam" id="PF03729">
    <property type="entry name" value="DUF308"/>
    <property type="match status" value="1"/>
</dbReference>
<feature type="transmembrane region" description="Helical" evidence="1">
    <location>
        <begin position="50"/>
        <end position="72"/>
    </location>
</feature>
<evidence type="ECO:0000256" key="1">
    <source>
        <dbReference type="SAM" id="Phobius"/>
    </source>
</evidence>
<protein>
    <recommendedName>
        <fullName evidence="4">HdeD protein</fullName>
    </recommendedName>
</protein>